<dbReference type="EMBL" id="AZBU02000001">
    <property type="protein sequence ID" value="TMS33254.1"/>
    <property type="molecule type" value="Genomic_DNA"/>
</dbReference>
<protein>
    <submittedName>
        <fullName evidence="1">Uncharacterized protein</fullName>
    </submittedName>
</protein>
<sequence length="73" mass="8383">MPICSNVTKCAILKSPNWPKSTQAQQKSQLFSSFSTYSVLVKEILLHVTFLLQERFKNTALKTTTMFEKLTKK</sequence>
<evidence type="ECO:0000313" key="2">
    <source>
        <dbReference type="Proteomes" id="UP000298663"/>
    </source>
</evidence>
<evidence type="ECO:0000313" key="1">
    <source>
        <dbReference type="EMBL" id="TMS33254.1"/>
    </source>
</evidence>
<reference evidence="1 2" key="2">
    <citation type="journal article" date="2019" name="G3 (Bethesda)">
        <title>Hybrid Assembly of the Genome of the Entomopathogenic Nematode Steinernema carpocapsae Identifies the X-Chromosome.</title>
        <authorList>
            <person name="Serra L."/>
            <person name="Macchietto M."/>
            <person name="Macias-Munoz A."/>
            <person name="McGill C.J."/>
            <person name="Rodriguez I.M."/>
            <person name="Rodriguez B."/>
            <person name="Murad R."/>
            <person name="Mortazavi A."/>
        </authorList>
    </citation>
    <scope>NUCLEOTIDE SEQUENCE [LARGE SCALE GENOMIC DNA]</scope>
    <source>
        <strain evidence="1 2">ALL</strain>
    </source>
</reference>
<proteinExistence type="predicted"/>
<comment type="caution">
    <text evidence="1">The sequence shown here is derived from an EMBL/GenBank/DDBJ whole genome shotgun (WGS) entry which is preliminary data.</text>
</comment>
<accession>A0A4U8UK22</accession>
<reference evidence="1 2" key="1">
    <citation type="journal article" date="2015" name="Genome Biol.">
        <title>Comparative genomics of Steinernema reveals deeply conserved gene regulatory networks.</title>
        <authorList>
            <person name="Dillman A.R."/>
            <person name="Macchietto M."/>
            <person name="Porter C.F."/>
            <person name="Rogers A."/>
            <person name="Williams B."/>
            <person name="Antoshechkin I."/>
            <person name="Lee M.M."/>
            <person name="Goodwin Z."/>
            <person name="Lu X."/>
            <person name="Lewis E.E."/>
            <person name="Goodrich-Blair H."/>
            <person name="Stock S.P."/>
            <person name="Adams B.J."/>
            <person name="Sternberg P.W."/>
            <person name="Mortazavi A."/>
        </authorList>
    </citation>
    <scope>NUCLEOTIDE SEQUENCE [LARGE SCALE GENOMIC DNA]</scope>
    <source>
        <strain evidence="1 2">ALL</strain>
    </source>
</reference>
<gene>
    <name evidence="1" type="ORF">L596_001014</name>
</gene>
<organism evidence="1 2">
    <name type="scientific">Steinernema carpocapsae</name>
    <name type="common">Entomopathogenic nematode</name>
    <dbReference type="NCBI Taxonomy" id="34508"/>
    <lineage>
        <taxon>Eukaryota</taxon>
        <taxon>Metazoa</taxon>
        <taxon>Ecdysozoa</taxon>
        <taxon>Nematoda</taxon>
        <taxon>Chromadorea</taxon>
        <taxon>Rhabditida</taxon>
        <taxon>Tylenchina</taxon>
        <taxon>Panagrolaimomorpha</taxon>
        <taxon>Strongyloidoidea</taxon>
        <taxon>Steinernematidae</taxon>
        <taxon>Steinernema</taxon>
    </lineage>
</organism>
<name>A0A4U8UK22_STECR</name>
<dbReference type="AlphaFoldDB" id="A0A4U8UK22"/>
<keyword evidence="2" id="KW-1185">Reference proteome</keyword>
<dbReference type="Proteomes" id="UP000298663">
    <property type="component" value="Unassembled WGS sequence"/>
</dbReference>